<accession>A0A6J6ZR24</accession>
<dbReference type="PANTHER" id="PTHR43087">
    <property type="entry name" value="LYSINE/ARGININE/ORNITHINE TRANSPORT SYSTEM KINASE"/>
    <property type="match status" value="1"/>
</dbReference>
<evidence type="ECO:0000256" key="1">
    <source>
        <dbReference type="ARBA" id="ARBA00009625"/>
    </source>
</evidence>
<dbReference type="EMBL" id="CAFBLT010000001">
    <property type="protein sequence ID" value="CAB4867059.1"/>
    <property type="molecule type" value="Genomic_DNA"/>
</dbReference>
<proteinExistence type="inferred from homology"/>
<keyword evidence="5" id="KW-0143">Chaperone</keyword>
<dbReference type="InterPro" id="IPR027417">
    <property type="entry name" value="P-loop_NTPase"/>
</dbReference>
<keyword evidence="3" id="KW-0378">Hydrolase</keyword>
<dbReference type="NCBIfam" id="TIGR00750">
    <property type="entry name" value="lao"/>
    <property type="match status" value="1"/>
</dbReference>
<name>A0A6J6ZR24_9ZZZZ</name>
<reference evidence="6" key="1">
    <citation type="submission" date="2020-05" db="EMBL/GenBank/DDBJ databases">
        <authorList>
            <person name="Chiriac C."/>
            <person name="Salcher M."/>
            <person name="Ghai R."/>
            <person name="Kavagutti S V."/>
        </authorList>
    </citation>
    <scope>NUCLEOTIDE SEQUENCE</scope>
</reference>
<dbReference type="InterPro" id="IPR052040">
    <property type="entry name" value="GTPase/Isobutyryl-CoA_mutase"/>
</dbReference>
<dbReference type="EMBL" id="CAFABE010000009">
    <property type="protein sequence ID" value="CAB4819997.1"/>
    <property type="molecule type" value="Genomic_DNA"/>
</dbReference>
<organism evidence="6">
    <name type="scientific">freshwater metagenome</name>
    <dbReference type="NCBI Taxonomy" id="449393"/>
    <lineage>
        <taxon>unclassified sequences</taxon>
        <taxon>metagenomes</taxon>
        <taxon>ecological metagenomes</taxon>
    </lineage>
</organism>
<gene>
    <name evidence="6" type="ORF">UFOPK3164_00349</name>
    <name evidence="7" type="ORF">UFOPK3427_00556</name>
    <name evidence="8" type="ORF">UFOPK4112_00501</name>
</gene>
<evidence type="ECO:0000256" key="4">
    <source>
        <dbReference type="ARBA" id="ARBA00023134"/>
    </source>
</evidence>
<comment type="similarity">
    <text evidence="1">Belongs to the SIMIBI class G3E GTPase family. ArgK/MeaB subfamily.</text>
</comment>
<evidence type="ECO:0000313" key="8">
    <source>
        <dbReference type="EMBL" id="CAB5014326.1"/>
    </source>
</evidence>
<dbReference type="GO" id="GO:0005525">
    <property type="term" value="F:GTP binding"/>
    <property type="evidence" value="ECO:0007669"/>
    <property type="project" value="UniProtKB-KW"/>
</dbReference>
<dbReference type="CDD" id="cd03114">
    <property type="entry name" value="MMAA-like"/>
    <property type="match status" value="1"/>
</dbReference>
<sequence>MTTTSRDPAVLLDDARQGSRVGLARLLTMIERGGAESLEVAKLVYATAPPYSVGLTGAPGAGKSTLTDQLITTARRGWPEVENGAAEAIEQVSVLAIDPSSPFSGGAILGDRIRMQDHATDPTVFIRSMATRGHLGGLSLAVPDAVRLLGAAEMPVVLIETVGVGQMEVEVASAADTTVVVVTPGWGDSMQANKAGLLEIADIFVINKADRPGARESRRDLEQMLDLSQLGDWRPPILETVAQSGEGVSELWRTVADHRAHLVGSGTLETRREARLIEALRRVLQARLAERVEQVADGELFQASVKRLVARETDPYSAAEALLS</sequence>
<dbReference type="Pfam" id="PF03308">
    <property type="entry name" value="MeaB"/>
    <property type="match status" value="1"/>
</dbReference>
<dbReference type="GO" id="GO:0003924">
    <property type="term" value="F:GTPase activity"/>
    <property type="evidence" value="ECO:0007669"/>
    <property type="project" value="InterPro"/>
</dbReference>
<evidence type="ECO:0000313" key="7">
    <source>
        <dbReference type="EMBL" id="CAB4867059.1"/>
    </source>
</evidence>
<evidence type="ECO:0000313" key="6">
    <source>
        <dbReference type="EMBL" id="CAB4819997.1"/>
    </source>
</evidence>
<dbReference type="PANTHER" id="PTHR43087:SF1">
    <property type="entry name" value="LAO_AO TRANSPORT SYSTEM ATPASE"/>
    <property type="match status" value="1"/>
</dbReference>
<dbReference type="EMBL" id="CAFBPM010000003">
    <property type="protein sequence ID" value="CAB5014326.1"/>
    <property type="molecule type" value="Genomic_DNA"/>
</dbReference>
<keyword evidence="2" id="KW-0547">Nucleotide-binding</keyword>
<protein>
    <submittedName>
        <fullName evidence="6">Unannotated protein</fullName>
    </submittedName>
</protein>
<keyword evidence="4" id="KW-0342">GTP-binding</keyword>
<dbReference type="AlphaFoldDB" id="A0A6J6ZR24"/>
<evidence type="ECO:0000256" key="2">
    <source>
        <dbReference type="ARBA" id="ARBA00022741"/>
    </source>
</evidence>
<dbReference type="InterPro" id="IPR005129">
    <property type="entry name" value="GTPase_ArgK"/>
</dbReference>
<evidence type="ECO:0000256" key="5">
    <source>
        <dbReference type="ARBA" id="ARBA00023186"/>
    </source>
</evidence>
<dbReference type="SUPFAM" id="SSF52540">
    <property type="entry name" value="P-loop containing nucleoside triphosphate hydrolases"/>
    <property type="match status" value="1"/>
</dbReference>
<dbReference type="Gene3D" id="3.40.50.300">
    <property type="entry name" value="P-loop containing nucleotide triphosphate hydrolases"/>
    <property type="match status" value="1"/>
</dbReference>
<evidence type="ECO:0000256" key="3">
    <source>
        <dbReference type="ARBA" id="ARBA00022801"/>
    </source>
</evidence>